<proteinExistence type="predicted"/>
<evidence type="ECO:0000313" key="1">
    <source>
        <dbReference type="EMBL" id="KAK3407458.1"/>
    </source>
</evidence>
<organism evidence="1 2">
    <name type="scientific">Eucalyptus grandis</name>
    <name type="common">Flooded gum</name>
    <dbReference type="NCBI Taxonomy" id="71139"/>
    <lineage>
        <taxon>Eukaryota</taxon>
        <taxon>Viridiplantae</taxon>
        <taxon>Streptophyta</taxon>
        <taxon>Embryophyta</taxon>
        <taxon>Tracheophyta</taxon>
        <taxon>Spermatophyta</taxon>
        <taxon>Magnoliopsida</taxon>
        <taxon>eudicotyledons</taxon>
        <taxon>Gunneridae</taxon>
        <taxon>Pentapetalae</taxon>
        <taxon>rosids</taxon>
        <taxon>malvids</taxon>
        <taxon>Myrtales</taxon>
        <taxon>Myrtaceae</taxon>
        <taxon>Myrtoideae</taxon>
        <taxon>Eucalypteae</taxon>
        <taxon>Eucalyptus</taxon>
    </lineage>
</organism>
<protein>
    <submittedName>
        <fullName evidence="1">Uncharacterized protein</fullName>
    </submittedName>
</protein>
<reference evidence="1 2" key="1">
    <citation type="journal article" date="2014" name="Nature">
        <title>The genome of Eucalyptus grandis.</title>
        <authorList>
            <person name="Myburg A.A."/>
            <person name="Grattapaglia D."/>
            <person name="Tuskan G.A."/>
            <person name="Hellsten U."/>
            <person name="Hayes R.D."/>
            <person name="Grimwood J."/>
            <person name="Jenkins J."/>
            <person name="Lindquist E."/>
            <person name="Tice H."/>
            <person name="Bauer D."/>
            <person name="Goodstein D.M."/>
            <person name="Dubchak I."/>
            <person name="Poliakov A."/>
            <person name="Mizrachi E."/>
            <person name="Kullan A.R."/>
            <person name="Hussey S.G."/>
            <person name="Pinard D."/>
            <person name="van der Merwe K."/>
            <person name="Singh P."/>
            <person name="van Jaarsveld I."/>
            <person name="Silva-Junior O.B."/>
            <person name="Togawa R.C."/>
            <person name="Pappas M.R."/>
            <person name="Faria D.A."/>
            <person name="Sansaloni C.P."/>
            <person name="Petroli C.D."/>
            <person name="Yang X."/>
            <person name="Ranjan P."/>
            <person name="Tschaplinski T.J."/>
            <person name="Ye C.Y."/>
            <person name="Li T."/>
            <person name="Sterck L."/>
            <person name="Vanneste K."/>
            <person name="Murat F."/>
            <person name="Soler M."/>
            <person name="Clemente H.S."/>
            <person name="Saidi N."/>
            <person name="Cassan-Wang H."/>
            <person name="Dunand C."/>
            <person name="Hefer C.A."/>
            <person name="Bornberg-Bauer E."/>
            <person name="Kersting A.R."/>
            <person name="Vining K."/>
            <person name="Amarasinghe V."/>
            <person name="Ranik M."/>
            <person name="Naithani S."/>
            <person name="Elser J."/>
            <person name="Boyd A.E."/>
            <person name="Liston A."/>
            <person name="Spatafora J.W."/>
            <person name="Dharmwardhana P."/>
            <person name="Raja R."/>
            <person name="Sullivan C."/>
            <person name="Romanel E."/>
            <person name="Alves-Ferreira M."/>
            <person name="Kulheim C."/>
            <person name="Foley W."/>
            <person name="Carocha V."/>
            <person name="Paiva J."/>
            <person name="Kudrna D."/>
            <person name="Brommonschenkel S.H."/>
            <person name="Pasquali G."/>
            <person name="Byrne M."/>
            <person name="Rigault P."/>
            <person name="Tibbits J."/>
            <person name="Spokevicius A."/>
            <person name="Jones R.C."/>
            <person name="Steane D.A."/>
            <person name="Vaillancourt R.E."/>
            <person name="Potts B.M."/>
            <person name="Joubert F."/>
            <person name="Barry K."/>
            <person name="Pappas G.J."/>
            <person name="Strauss S.H."/>
            <person name="Jaiswal P."/>
            <person name="Grima-Pettenati J."/>
            <person name="Salse J."/>
            <person name="Van de Peer Y."/>
            <person name="Rokhsar D.S."/>
            <person name="Schmutz J."/>
        </authorList>
    </citation>
    <scope>NUCLEOTIDE SEQUENCE [LARGE SCALE GENOMIC DNA]</scope>
    <source>
        <strain evidence="2">cv. BRASUZ1</strain>
        <tissue evidence="1">Leaf extractions</tissue>
    </source>
</reference>
<sequence>MSAVASKGAVALRAAAATACREKQRRQERLVEAVGSTGIGSGRRHHGRLSPPLPLPSVYLSTSLLLLSRAFIVGEDFPPHANDCCFFTSSDLQNPSPASPNPRYTMLKVPDHQVAGHQADRGKLGPLVDDSGRFYKPLQSDQRGDTEVAFYESFYSNTEIPGHIRKFFPGFHGTQIIEASDGSGPQPHLVLEDLVAGRMNPSVMDIKIGSRTWYPEASEQYIQKCLGKDRNSTSVSMGFRISGLKVYQNSEAGFWQPEKKVVYSFNADGVRSALRKFVSSNLSLDPDADPDCLYASTVYGHRGGILAQLLQLKEWFEVQTNYHFYSCSLLIFYDTESALDGRAHPKVKLVDFAHVMDGHGVIDHNFLGGLCSVIKFIRDIVDEDNKCAKCEVNLGLKENGFYKSNTEIELDYEAS</sequence>
<gene>
    <name evidence="1" type="ORF">EUGRSUZ_K03510</name>
</gene>
<dbReference type="Proteomes" id="UP000030711">
    <property type="component" value="Chromosome 11"/>
</dbReference>
<comment type="caution">
    <text evidence="1">The sequence shown here is derived from an EMBL/GenBank/DDBJ whole genome shotgun (WGS) entry which is preliminary data.</text>
</comment>
<accession>A0ACC3IZQ3</accession>
<dbReference type="EMBL" id="CM064445">
    <property type="protein sequence ID" value="KAK3407458.1"/>
    <property type="molecule type" value="Genomic_DNA"/>
</dbReference>
<keyword evidence="2" id="KW-1185">Reference proteome</keyword>
<name>A0ACC3IZQ3_EUCGR</name>
<evidence type="ECO:0000313" key="2">
    <source>
        <dbReference type="Proteomes" id="UP000030711"/>
    </source>
</evidence>